<reference evidence="1" key="1">
    <citation type="journal article" date="2023" name="Plant J.">
        <title>The genome of the king protea, Protea cynaroides.</title>
        <authorList>
            <person name="Chang J."/>
            <person name="Duong T.A."/>
            <person name="Schoeman C."/>
            <person name="Ma X."/>
            <person name="Roodt D."/>
            <person name="Barker N."/>
            <person name="Li Z."/>
            <person name="Van de Peer Y."/>
            <person name="Mizrachi E."/>
        </authorList>
    </citation>
    <scope>NUCLEOTIDE SEQUENCE</scope>
    <source>
        <tissue evidence="1">Young leaves</tissue>
    </source>
</reference>
<comment type="caution">
    <text evidence="1">The sequence shown here is derived from an EMBL/GenBank/DDBJ whole genome shotgun (WGS) entry which is preliminary data.</text>
</comment>
<protein>
    <submittedName>
        <fullName evidence="1">Uncharacterized protein</fullName>
    </submittedName>
</protein>
<dbReference type="AlphaFoldDB" id="A0A9Q0KJQ4"/>
<evidence type="ECO:0000313" key="2">
    <source>
        <dbReference type="Proteomes" id="UP001141806"/>
    </source>
</evidence>
<accession>A0A9Q0KJQ4</accession>
<sequence>MRCWSPANRHWHSRCSCIDLRSHPVPLCFLGCSLGSISNAIPTSWMTKFIALTILVGATAGTGSLSSSLTPSSSSPCCLASHKQCTLLENITHGIKSRVAARLVAYGRESMGGEGEK</sequence>
<evidence type="ECO:0000313" key="1">
    <source>
        <dbReference type="EMBL" id="KAJ4971481.1"/>
    </source>
</evidence>
<keyword evidence="2" id="KW-1185">Reference proteome</keyword>
<organism evidence="1 2">
    <name type="scientific">Protea cynaroides</name>
    <dbReference type="NCBI Taxonomy" id="273540"/>
    <lineage>
        <taxon>Eukaryota</taxon>
        <taxon>Viridiplantae</taxon>
        <taxon>Streptophyta</taxon>
        <taxon>Embryophyta</taxon>
        <taxon>Tracheophyta</taxon>
        <taxon>Spermatophyta</taxon>
        <taxon>Magnoliopsida</taxon>
        <taxon>Proteales</taxon>
        <taxon>Proteaceae</taxon>
        <taxon>Protea</taxon>
    </lineage>
</organism>
<dbReference type="Proteomes" id="UP001141806">
    <property type="component" value="Unassembled WGS sequence"/>
</dbReference>
<proteinExistence type="predicted"/>
<dbReference type="EMBL" id="JAMYWD010000005">
    <property type="protein sequence ID" value="KAJ4971481.1"/>
    <property type="molecule type" value="Genomic_DNA"/>
</dbReference>
<name>A0A9Q0KJQ4_9MAGN</name>
<gene>
    <name evidence="1" type="ORF">NE237_004580</name>
</gene>